<dbReference type="RefSeq" id="WP_014682790.1">
    <property type="nucleotide sequence ID" value="NC_017771.1"/>
</dbReference>
<dbReference type="EMBL" id="CP002194">
    <property type="protein sequence ID" value="AFD27880.1"/>
    <property type="molecule type" value="Genomic_DNA"/>
</dbReference>
<dbReference type="Pfam" id="PF19975">
    <property type="entry name" value="DO-GTPase1"/>
    <property type="match status" value="1"/>
</dbReference>
<dbReference type="KEGG" id="dgo:DGo_PC0088"/>
<evidence type="ECO:0000256" key="1">
    <source>
        <dbReference type="SAM" id="MobiDB-lite"/>
    </source>
</evidence>
<protein>
    <recommendedName>
        <fullName evidence="2">Double-GTPase 1 domain-containing protein</fullName>
    </recommendedName>
</protein>
<keyword evidence="3" id="KW-0614">Plasmid</keyword>
<dbReference type="PATRIC" id="fig|745776.4.peg.3862"/>
<dbReference type="AlphaFoldDB" id="H8H2Y3"/>
<dbReference type="Proteomes" id="UP000007575">
    <property type="component" value="Plasmid P3"/>
</dbReference>
<dbReference type="HOGENOM" id="CLU_086023_0_0_0"/>
<dbReference type="InterPro" id="IPR045530">
    <property type="entry name" value="DO-GTPase1"/>
</dbReference>
<gene>
    <name evidence="3" type="ordered locus">DGo_PC0088</name>
</gene>
<evidence type="ECO:0000259" key="2">
    <source>
        <dbReference type="Pfam" id="PF19975"/>
    </source>
</evidence>
<feature type="region of interest" description="Disordered" evidence="1">
    <location>
        <begin position="128"/>
        <end position="155"/>
    </location>
</feature>
<feature type="compositionally biased region" description="Polar residues" evidence="1">
    <location>
        <begin position="139"/>
        <end position="149"/>
    </location>
</feature>
<keyword evidence="4" id="KW-1185">Reference proteome</keyword>
<organism evidence="3 4">
    <name type="scientific">Deinococcus gobiensis (strain DSM 21396 / JCM 16679 / CGMCC 1.7299 / I-0)</name>
    <dbReference type="NCBI Taxonomy" id="745776"/>
    <lineage>
        <taxon>Bacteria</taxon>
        <taxon>Thermotogati</taxon>
        <taxon>Deinococcota</taxon>
        <taxon>Deinococci</taxon>
        <taxon>Deinococcales</taxon>
        <taxon>Deinococcaceae</taxon>
        <taxon>Deinococcus</taxon>
    </lineage>
</organism>
<sequence length="291" mass="32485">MTNLLIAGASKAGKTVYGAQFYLRTQAGAALTSKGEAEDLSIFHKAIEAIAHGRKPERTKDEESRTLTLEVSDAAGRTTEMLWPDYAGESFADLLKRRVFTEEWLTRVKDATGLLLLIRPEVTAMPADALKSRRKGQGRKSTTTSSSPSADEKVQDHLVPLLPDAQYVEWVQMMRHLRGEGRLERSRWPLVVLLTCWDELKDPKTPAEVLQHKCPLLASYLRGIWAPEALAIYGVSALGQAFDDRKGHVNTTFLAERPERQGYVICPTGAQDSDLTLPVAWLLKRLHDHQD</sequence>
<dbReference type="OrthoDB" id="9758793at2"/>
<accession>H8H2Y3</accession>
<proteinExistence type="predicted"/>
<evidence type="ECO:0000313" key="4">
    <source>
        <dbReference type="Proteomes" id="UP000007575"/>
    </source>
</evidence>
<name>H8H2Y3_DEIGI</name>
<geneLocation type="plasmid" evidence="3 4">
    <name>P3</name>
</geneLocation>
<reference evidence="3 4" key="1">
    <citation type="journal article" date="2012" name="PLoS ONE">
        <title>Genome sequence and transcriptome analysis of the radioresistant bacterium Deinococcus gobiensis: insights into the extreme environmental adaptations.</title>
        <authorList>
            <person name="Yuan M."/>
            <person name="Chen M."/>
            <person name="Zhang W."/>
            <person name="Lu W."/>
            <person name="Wang J."/>
            <person name="Yang M."/>
            <person name="Zhao P."/>
            <person name="Tang R."/>
            <person name="Li X."/>
            <person name="Hao Y."/>
            <person name="Zhou Z."/>
            <person name="Zhan Y."/>
            <person name="Yu H."/>
            <person name="Teng C."/>
            <person name="Yan Y."/>
            <person name="Ping S."/>
            <person name="Wang Y."/>
            <person name="Lin M."/>
        </authorList>
    </citation>
    <scope>NUCLEOTIDE SEQUENCE [LARGE SCALE GENOMIC DNA]</scope>
    <source>
        <strain evidence="4">DSM 21396 / JCM 16679 / CGMCC 1.7299 / I-0</strain>
        <plasmid evidence="3">P3</plasmid>
    </source>
</reference>
<evidence type="ECO:0000313" key="3">
    <source>
        <dbReference type="EMBL" id="AFD27880.1"/>
    </source>
</evidence>
<dbReference type="eggNOG" id="ENOG5030S8P">
    <property type="taxonomic scope" value="Bacteria"/>
</dbReference>
<feature type="domain" description="Double-GTPase 1" evidence="2">
    <location>
        <begin position="5"/>
        <end position="282"/>
    </location>
</feature>